<dbReference type="InterPro" id="IPR047196">
    <property type="entry name" value="YidC_ALB_C"/>
</dbReference>
<dbReference type="GO" id="GO:0032977">
    <property type="term" value="F:membrane insertase activity"/>
    <property type="evidence" value="ECO:0007669"/>
    <property type="project" value="InterPro"/>
</dbReference>
<evidence type="ECO:0000259" key="11">
    <source>
        <dbReference type="Pfam" id="PF02096"/>
    </source>
</evidence>
<sequence>MSSLFNEILYRPLLNLAVYIYAVIPGQDFGIAIIILTIIIRFIFLPLSIKALKSQRSLSELQPKMNEIKEKYKNDKTAQSAAIMQLYKDNKVNPFAGCLPLLVQLPVIFALYAVFRDGIGSGVAGYLYPFVPHFDSINPIFLGFLDISKRNIPVIIVAGLVQWLQSKQQAASMKVQGAGKEMAAFNNQMLNFMPIMIIIIGWSLPAGLMLYIIATTVFSIFEQALIKKKYDQQRA</sequence>
<dbReference type="AlphaFoldDB" id="A0A0G0ZT31"/>
<evidence type="ECO:0000256" key="6">
    <source>
        <dbReference type="ARBA" id="ARBA00022989"/>
    </source>
</evidence>
<feature type="domain" description="Membrane insertase YidC/Oxa/ALB C-terminal" evidence="11">
    <location>
        <begin position="29"/>
        <end position="228"/>
    </location>
</feature>
<keyword evidence="5" id="KW-0653">Protein transport</keyword>
<evidence type="ECO:0000256" key="2">
    <source>
        <dbReference type="ARBA" id="ARBA00022448"/>
    </source>
</evidence>
<comment type="caution">
    <text evidence="12">The sequence shown here is derived from an EMBL/GenBank/DDBJ whole genome shotgun (WGS) entry which is preliminary data.</text>
</comment>
<evidence type="ECO:0000256" key="4">
    <source>
        <dbReference type="ARBA" id="ARBA00022692"/>
    </source>
</evidence>
<evidence type="ECO:0000256" key="5">
    <source>
        <dbReference type="ARBA" id="ARBA00022927"/>
    </source>
</evidence>
<feature type="transmembrane region" description="Helical" evidence="10">
    <location>
        <begin position="94"/>
        <end position="115"/>
    </location>
</feature>
<evidence type="ECO:0000256" key="7">
    <source>
        <dbReference type="ARBA" id="ARBA00023136"/>
    </source>
</evidence>
<comment type="subcellular location">
    <subcellularLocation>
        <location evidence="1">Cell membrane</location>
        <topology evidence="1">Multi-pass membrane protein</topology>
    </subcellularLocation>
    <subcellularLocation>
        <location evidence="9">Membrane</location>
        <topology evidence="9">Multi-pass membrane protein</topology>
    </subcellularLocation>
</comment>
<keyword evidence="6 10" id="KW-1133">Transmembrane helix</keyword>
<comment type="similarity">
    <text evidence="9">Belongs to the OXA1/ALB3/YidC family.</text>
</comment>
<dbReference type="PANTHER" id="PTHR12428">
    <property type="entry name" value="OXA1"/>
    <property type="match status" value="1"/>
</dbReference>
<keyword evidence="3" id="KW-1003">Cell membrane</keyword>
<dbReference type="InterPro" id="IPR001708">
    <property type="entry name" value="YidC/ALB3/OXA1/COX18"/>
</dbReference>
<proteinExistence type="inferred from homology"/>
<dbReference type="Proteomes" id="UP000034256">
    <property type="component" value="Unassembled WGS sequence"/>
</dbReference>
<keyword evidence="8" id="KW-0143">Chaperone</keyword>
<feature type="transmembrane region" description="Helical" evidence="10">
    <location>
        <begin position="20"/>
        <end position="44"/>
    </location>
</feature>
<keyword evidence="7 10" id="KW-0472">Membrane</keyword>
<dbReference type="GO" id="GO:0051205">
    <property type="term" value="P:protein insertion into membrane"/>
    <property type="evidence" value="ECO:0007669"/>
    <property type="project" value="TreeGrafter"/>
</dbReference>
<evidence type="ECO:0000256" key="9">
    <source>
        <dbReference type="RuleBase" id="RU003945"/>
    </source>
</evidence>
<evidence type="ECO:0000313" key="12">
    <source>
        <dbReference type="EMBL" id="KKS25136.1"/>
    </source>
</evidence>
<evidence type="ECO:0000256" key="10">
    <source>
        <dbReference type="SAM" id="Phobius"/>
    </source>
</evidence>
<dbReference type="InterPro" id="IPR028055">
    <property type="entry name" value="YidC/Oxa/ALB_C"/>
</dbReference>
<dbReference type="Pfam" id="PF02096">
    <property type="entry name" value="60KD_IMP"/>
    <property type="match status" value="1"/>
</dbReference>
<gene>
    <name evidence="12" type="ORF">UU85_C0006G0004</name>
</gene>
<accession>A0A0G0ZT31</accession>
<dbReference type="CDD" id="cd20070">
    <property type="entry name" value="5TM_YidC_Alb3"/>
    <property type="match status" value="1"/>
</dbReference>
<evidence type="ECO:0000256" key="1">
    <source>
        <dbReference type="ARBA" id="ARBA00004651"/>
    </source>
</evidence>
<keyword evidence="2" id="KW-0813">Transport</keyword>
<organism evidence="12 13">
    <name type="scientific">Candidatus Wolfebacteria bacterium GW2011_GWA2_42_10</name>
    <dbReference type="NCBI Taxonomy" id="1619004"/>
    <lineage>
        <taxon>Bacteria</taxon>
        <taxon>Candidatus Wolfeibacteriota</taxon>
    </lineage>
</organism>
<evidence type="ECO:0000256" key="3">
    <source>
        <dbReference type="ARBA" id="ARBA00022475"/>
    </source>
</evidence>
<protein>
    <submittedName>
        <fullName evidence="12">Sec-independent factor for membrane protein insertion (YidC/SpoIIIJ family)</fullName>
    </submittedName>
</protein>
<dbReference type="EMBL" id="LCCF01000006">
    <property type="protein sequence ID" value="KKS25136.1"/>
    <property type="molecule type" value="Genomic_DNA"/>
</dbReference>
<dbReference type="GO" id="GO:0015031">
    <property type="term" value="P:protein transport"/>
    <property type="evidence" value="ECO:0007669"/>
    <property type="project" value="UniProtKB-KW"/>
</dbReference>
<reference evidence="12 13" key="1">
    <citation type="journal article" date="2015" name="Nature">
        <title>rRNA introns, odd ribosomes, and small enigmatic genomes across a large radiation of phyla.</title>
        <authorList>
            <person name="Brown C.T."/>
            <person name="Hug L.A."/>
            <person name="Thomas B.C."/>
            <person name="Sharon I."/>
            <person name="Castelle C.J."/>
            <person name="Singh A."/>
            <person name="Wilkins M.J."/>
            <person name="Williams K.H."/>
            <person name="Banfield J.F."/>
        </authorList>
    </citation>
    <scope>NUCLEOTIDE SEQUENCE [LARGE SCALE GENOMIC DNA]</scope>
</reference>
<dbReference type="PATRIC" id="fig|1619004.3.peg.426"/>
<keyword evidence="4 9" id="KW-0812">Transmembrane</keyword>
<dbReference type="PANTHER" id="PTHR12428:SF65">
    <property type="entry name" value="CYTOCHROME C OXIDASE ASSEMBLY PROTEIN COX18, MITOCHONDRIAL"/>
    <property type="match status" value="1"/>
</dbReference>
<name>A0A0G0ZT31_9BACT</name>
<evidence type="ECO:0000256" key="8">
    <source>
        <dbReference type="ARBA" id="ARBA00023186"/>
    </source>
</evidence>
<dbReference type="GO" id="GO:0005886">
    <property type="term" value="C:plasma membrane"/>
    <property type="evidence" value="ECO:0007669"/>
    <property type="project" value="UniProtKB-SubCell"/>
</dbReference>
<evidence type="ECO:0000313" key="13">
    <source>
        <dbReference type="Proteomes" id="UP000034256"/>
    </source>
</evidence>
<dbReference type="NCBIfam" id="TIGR03592">
    <property type="entry name" value="yidC_oxa1_cterm"/>
    <property type="match status" value="1"/>
</dbReference>
<feature type="transmembrane region" description="Helical" evidence="10">
    <location>
        <begin position="195"/>
        <end position="221"/>
    </location>
</feature>